<dbReference type="Pfam" id="PF13563">
    <property type="entry name" value="2_5_RNA_ligase2"/>
    <property type="match status" value="1"/>
</dbReference>
<sequence>MKNLYFIAILPPEQLSEQIDDIRKECSEMFNVFAALKPPVHITLFAPFQLGNERENQLIKVLEAPRHHSSFEQELENFDTFNSHVVYINTIKNKSIASLQKNITAVMHHHEIGKREVKGGNTLFKPHITIAYRDIDQEIFPAMWAEYKNKKFKRQFTVGGFTLLKHDGKKWNRFKEYSFIEPMPELTLF</sequence>
<dbReference type="InterPro" id="IPR050580">
    <property type="entry name" value="2H_phosphoesterase_YjcG-like"/>
</dbReference>
<dbReference type="AlphaFoldDB" id="A0A7K1YB48"/>
<comment type="caution">
    <text evidence="1">The sequence shown here is derived from an EMBL/GenBank/DDBJ whole genome shotgun (WGS) entry which is preliminary data.</text>
</comment>
<proteinExistence type="predicted"/>
<dbReference type="PANTHER" id="PTHR40037">
    <property type="entry name" value="PHOSPHOESTERASE YJCG-RELATED"/>
    <property type="match status" value="1"/>
</dbReference>
<dbReference type="PANTHER" id="PTHR40037:SF1">
    <property type="entry name" value="PHOSPHOESTERASE SAOUHSC_00951-RELATED"/>
    <property type="match status" value="1"/>
</dbReference>
<evidence type="ECO:0000313" key="1">
    <source>
        <dbReference type="EMBL" id="MXV51278.1"/>
    </source>
</evidence>
<protein>
    <recommendedName>
        <fullName evidence="3">2'-5' RNA ligase family protein</fullName>
    </recommendedName>
</protein>
<name>A0A7K1YB48_9SPHI</name>
<organism evidence="1 2">
    <name type="scientific">Hufsiella arboris</name>
    <dbReference type="NCBI Taxonomy" id="2695275"/>
    <lineage>
        <taxon>Bacteria</taxon>
        <taxon>Pseudomonadati</taxon>
        <taxon>Bacteroidota</taxon>
        <taxon>Sphingobacteriia</taxon>
        <taxon>Sphingobacteriales</taxon>
        <taxon>Sphingobacteriaceae</taxon>
        <taxon>Hufsiella</taxon>
    </lineage>
</organism>
<dbReference type="SUPFAM" id="SSF55144">
    <property type="entry name" value="LigT-like"/>
    <property type="match status" value="1"/>
</dbReference>
<dbReference type="Proteomes" id="UP000466586">
    <property type="component" value="Unassembled WGS sequence"/>
</dbReference>
<evidence type="ECO:0000313" key="2">
    <source>
        <dbReference type="Proteomes" id="UP000466586"/>
    </source>
</evidence>
<dbReference type="Gene3D" id="3.90.1140.10">
    <property type="entry name" value="Cyclic phosphodiesterase"/>
    <property type="match status" value="1"/>
</dbReference>
<gene>
    <name evidence="1" type="ORF">GS399_09885</name>
</gene>
<reference evidence="1 2" key="1">
    <citation type="submission" date="2019-11" db="EMBL/GenBank/DDBJ databases">
        <title>Pedobacter sp. HMF7647 Genome sequencing and assembly.</title>
        <authorList>
            <person name="Kang H."/>
            <person name="Kim H."/>
            <person name="Joh K."/>
        </authorList>
    </citation>
    <scope>NUCLEOTIDE SEQUENCE [LARGE SCALE GENOMIC DNA]</scope>
    <source>
        <strain evidence="1 2">HMF7647</strain>
    </source>
</reference>
<evidence type="ECO:0008006" key="3">
    <source>
        <dbReference type="Google" id="ProtNLM"/>
    </source>
</evidence>
<accession>A0A7K1YB48</accession>
<dbReference type="InterPro" id="IPR009097">
    <property type="entry name" value="Cyclic_Pdiesterase"/>
</dbReference>
<dbReference type="EMBL" id="WVHT01000004">
    <property type="protein sequence ID" value="MXV51278.1"/>
    <property type="molecule type" value="Genomic_DNA"/>
</dbReference>
<keyword evidence="2" id="KW-1185">Reference proteome</keyword>
<dbReference type="RefSeq" id="WP_160844458.1">
    <property type="nucleotide sequence ID" value="NZ_WVHT01000004.1"/>
</dbReference>